<dbReference type="EMBL" id="SBIQ01000120">
    <property type="protein sequence ID" value="KAF7683170.1"/>
    <property type="molecule type" value="Genomic_DNA"/>
</dbReference>
<comment type="caution">
    <text evidence="1">The sequence shown here is derived from an EMBL/GenBank/DDBJ whole genome shotgun (WGS) entry which is preliminary data.</text>
</comment>
<accession>A0ABQ7HY94</accession>
<protein>
    <recommendedName>
        <fullName evidence="3">LAGLIDADG homing endonuclease</fullName>
    </recommendedName>
</protein>
<dbReference type="Proteomes" id="UP001516464">
    <property type="component" value="Unassembled WGS sequence"/>
</dbReference>
<evidence type="ECO:0000313" key="2">
    <source>
        <dbReference type="Proteomes" id="UP001516464"/>
    </source>
</evidence>
<evidence type="ECO:0000313" key="1">
    <source>
        <dbReference type="EMBL" id="KAF7683170.1"/>
    </source>
</evidence>
<proteinExistence type="predicted"/>
<sequence>MEEDGIKFTISIPLSISSEYWETILYYRNRNMFFFYLLHKRLLWTSTQDIKIYQKWRQPLDHYIYSMINYVLPMNKFISLVPEITNPSIDLWIICLDDSVGGRFGSYEFDISHIDRVYHVKYLQGYDGRPDTRPDDRYTIEKYELIARMKRIEKPPVYLEMIINMHGNITNIECVLFVTEDSTHFTEVILTGNIQKINNFMIEDEKAENFEIPRLLSINTLKKMCARVVIGQEGYEEIRNNPHLPLTLKKFLLNERPWIMVSIFWKMGVDDMNIRHRHGISHDNIIWCDNFDINNFRENDDLYYKHGLSHFNFSRHRHSLNNCLHNLYLY</sequence>
<keyword evidence="2" id="KW-1185">Reference proteome</keyword>
<name>A0ABQ7HY94_9MICR</name>
<gene>
    <name evidence="1" type="ORF">TCON_1616</name>
</gene>
<reference evidence="1 2" key="1">
    <citation type="submission" date="2019-01" db="EMBL/GenBank/DDBJ databases">
        <title>Genomes sequencing and comparative genomics of infectious freshwater microsporidia, Cucumispora dikerogammari and Thelohania contejeani.</title>
        <authorList>
            <person name="Cormier A."/>
            <person name="Giraud I."/>
            <person name="Wattier R."/>
            <person name="Teixeira M."/>
            <person name="Grandjean F."/>
            <person name="Rigaud T."/>
            <person name="Cordaux R."/>
        </authorList>
    </citation>
    <scope>NUCLEOTIDE SEQUENCE [LARGE SCALE GENOMIC DNA]</scope>
    <source>
        <strain evidence="1">T1</strain>
        <tissue evidence="1">Spores</tissue>
    </source>
</reference>
<evidence type="ECO:0008006" key="3">
    <source>
        <dbReference type="Google" id="ProtNLM"/>
    </source>
</evidence>
<organism evidence="1 2">
    <name type="scientific">Astathelohania contejeani</name>
    <dbReference type="NCBI Taxonomy" id="164912"/>
    <lineage>
        <taxon>Eukaryota</taxon>
        <taxon>Fungi</taxon>
        <taxon>Fungi incertae sedis</taxon>
        <taxon>Microsporidia</taxon>
        <taxon>Astathelohaniidae</taxon>
        <taxon>Astathelohania</taxon>
    </lineage>
</organism>